<keyword evidence="5" id="KW-0808">Transferase</keyword>
<dbReference type="GO" id="GO:0008033">
    <property type="term" value="P:tRNA processing"/>
    <property type="evidence" value="ECO:0007669"/>
    <property type="project" value="UniProtKB-KW"/>
</dbReference>
<evidence type="ECO:0000313" key="13">
    <source>
        <dbReference type="EMBL" id="AFS81433.1"/>
    </source>
</evidence>
<keyword evidence="9" id="KW-0067">ATP-binding</keyword>
<dbReference type="PROSITE" id="PS51163">
    <property type="entry name" value="YRDC"/>
    <property type="match status" value="1"/>
</dbReference>
<dbReference type="GO" id="GO:0005737">
    <property type="term" value="C:cytoplasm"/>
    <property type="evidence" value="ECO:0007669"/>
    <property type="project" value="UniProtKB-SubCell"/>
</dbReference>
<evidence type="ECO:0000256" key="11">
    <source>
        <dbReference type="ARBA" id="ARBA00048366"/>
    </source>
</evidence>
<dbReference type="NCBIfam" id="TIGR00057">
    <property type="entry name" value="L-threonylcarbamoyladenylate synthase"/>
    <property type="match status" value="1"/>
</dbReference>
<dbReference type="HOGENOM" id="CLU_031397_3_0_2"/>
<dbReference type="Pfam" id="PF01300">
    <property type="entry name" value="Sua5_yciO_yrdC"/>
    <property type="match status" value="1"/>
</dbReference>
<evidence type="ECO:0000256" key="3">
    <source>
        <dbReference type="ARBA" id="ARBA00012584"/>
    </source>
</evidence>
<evidence type="ECO:0000259" key="12">
    <source>
        <dbReference type="PROSITE" id="PS51163"/>
    </source>
</evidence>
<dbReference type="EC" id="2.7.7.87" evidence="3"/>
<comment type="catalytic activity">
    <reaction evidence="11">
        <text>L-threonine + hydrogencarbonate + ATP = L-threonylcarbamoyladenylate + diphosphate + H2O</text>
        <dbReference type="Rhea" id="RHEA:36407"/>
        <dbReference type="ChEBI" id="CHEBI:15377"/>
        <dbReference type="ChEBI" id="CHEBI:17544"/>
        <dbReference type="ChEBI" id="CHEBI:30616"/>
        <dbReference type="ChEBI" id="CHEBI:33019"/>
        <dbReference type="ChEBI" id="CHEBI:57926"/>
        <dbReference type="ChEBI" id="CHEBI:73682"/>
        <dbReference type="EC" id="2.7.7.87"/>
    </reaction>
</comment>
<dbReference type="GO" id="GO:0005524">
    <property type="term" value="F:ATP binding"/>
    <property type="evidence" value="ECO:0007669"/>
    <property type="project" value="UniProtKB-KW"/>
</dbReference>
<dbReference type="GO" id="GO:0061710">
    <property type="term" value="F:L-threonylcarbamoyladenylate synthase"/>
    <property type="evidence" value="ECO:0007669"/>
    <property type="project" value="UniProtKB-EC"/>
</dbReference>
<evidence type="ECO:0000256" key="8">
    <source>
        <dbReference type="ARBA" id="ARBA00022741"/>
    </source>
</evidence>
<evidence type="ECO:0000313" key="14">
    <source>
        <dbReference type="Proteomes" id="UP000006101"/>
    </source>
</evidence>
<dbReference type="GeneID" id="13724411"/>
<keyword evidence="6" id="KW-0819">tRNA processing</keyword>
<dbReference type="AlphaFoldDB" id="K0B5J7"/>
<evidence type="ECO:0000256" key="4">
    <source>
        <dbReference type="ARBA" id="ARBA00022490"/>
    </source>
</evidence>
<dbReference type="InterPro" id="IPR050156">
    <property type="entry name" value="TC-AMP_synthase_SUA5"/>
</dbReference>
<organism evidence="13 14">
    <name type="scientific">Candidatus Nitrosopumilus koreensis AR1</name>
    <dbReference type="NCBI Taxonomy" id="1229908"/>
    <lineage>
        <taxon>Archaea</taxon>
        <taxon>Nitrososphaerota</taxon>
        <taxon>Nitrososphaeria</taxon>
        <taxon>Nitrosopumilales</taxon>
        <taxon>Nitrosopumilaceae</taxon>
        <taxon>Nitrosopumilus</taxon>
    </lineage>
</organism>
<proteinExistence type="inferred from homology"/>
<keyword evidence="4" id="KW-0963">Cytoplasm</keyword>
<dbReference type="STRING" id="1229908.NKOR_07860"/>
<evidence type="ECO:0000256" key="5">
    <source>
        <dbReference type="ARBA" id="ARBA00022679"/>
    </source>
</evidence>
<evidence type="ECO:0000256" key="1">
    <source>
        <dbReference type="ARBA" id="ARBA00004496"/>
    </source>
</evidence>
<keyword evidence="14" id="KW-1185">Reference proteome</keyword>
<keyword evidence="7" id="KW-0548">Nucleotidyltransferase</keyword>
<dbReference type="EMBL" id="CP003842">
    <property type="protein sequence ID" value="AFS81433.1"/>
    <property type="molecule type" value="Genomic_DNA"/>
</dbReference>
<dbReference type="GO" id="GO:0003725">
    <property type="term" value="F:double-stranded RNA binding"/>
    <property type="evidence" value="ECO:0007669"/>
    <property type="project" value="InterPro"/>
</dbReference>
<name>K0B5J7_9ARCH</name>
<dbReference type="GO" id="GO:0006450">
    <property type="term" value="P:regulation of translational fidelity"/>
    <property type="evidence" value="ECO:0007669"/>
    <property type="project" value="TreeGrafter"/>
</dbReference>
<dbReference type="GO" id="GO:0000049">
    <property type="term" value="F:tRNA binding"/>
    <property type="evidence" value="ECO:0007669"/>
    <property type="project" value="TreeGrafter"/>
</dbReference>
<feature type="domain" description="YrdC-like" evidence="12">
    <location>
        <begin position="18"/>
        <end position="201"/>
    </location>
</feature>
<keyword evidence="8" id="KW-0547">Nucleotide-binding</keyword>
<dbReference type="RefSeq" id="WP_014963812.1">
    <property type="nucleotide sequence ID" value="NC_018655.1"/>
</dbReference>
<dbReference type="Gene3D" id="3.90.870.10">
    <property type="entry name" value="DHBP synthase"/>
    <property type="match status" value="1"/>
</dbReference>
<evidence type="ECO:0000256" key="10">
    <source>
        <dbReference type="ARBA" id="ARBA00029774"/>
    </source>
</evidence>
<dbReference type="Proteomes" id="UP000006101">
    <property type="component" value="Chromosome"/>
</dbReference>
<protein>
    <recommendedName>
        <fullName evidence="10">L-threonylcarbamoyladenylate synthase</fullName>
        <ecNumber evidence="3">2.7.7.87</ecNumber>
    </recommendedName>
    <alternativeName>
        <fullName evidence="10">L-threonylcarbamoyladenylate synthase</fullName>
    </alternativeName>
</protein>
<dbReference type="InterPro" id="IPR006070">
    <property type="entry name" value="Sua5-like_dom"/>
</dbReference>
<accession>K0B5J7</accession>
<evidence type="ECO:0000256" key="7">
    <source>
        <dbReference type="ARBA" id="ARBA00022695"/>
    </source>
</evidence>
<comment type="subcellular location">
    <subcellularLocation>
        <location evidence="1">Cytoplasm</location>
    </subcellularLocation>
</comment>
<dbReference type="SUPFAM" id="SSF55821">
    <property type="entry name" value="YrdC/RibB"/>
    <property type="match status" value="1"/>
</dbReference>
<gene>
    <name evidence="13" type="ORF">NKOR_07860</name>
</gene>
<evidence type="ECO:0000256" key="6">
    <source>
        <dbReference type="ARBA" id="ARBA00022694"/>
    </source>
</evidence>
<dbReference type="InterPro" id="IPR017945">
    <property type="entry name" value="DHBP_synth_RibB-like_a/b_dom"/>
</dbReference>
<sequence>MVIKQKKEGKALKVDCNKEGIEKASQIVENGGIVVFPTDTVYGIGCNPYNKKSVEKIYEIKSRDVAKSFPVLVYSKEIASQIAHFDKVAEKIAKKFWPGPLTIILKLTDNKLKESLNLKDKIALRVPNHNCTLQLLKRCNCLIGTSANVSGQSSFFDPQECIKNVENYDIFVDGGTITSKGESTIIEIENDEIKVIREGSLSKEEILDA</sequence>
<dbReference type="PANTHER" id="PTHR17490:SF16">
    <property type="entry name" value="THREONYLCARBAMOYL-AMP SYNTHASE"/>
    <property type="match status" value="1"/>
</dbReference>
<reference evidence="13 14" key="1">
    <citation type="journal article" date="2012" name="J. Bacteriol.">
        <title>Draft Genome Sequence of an Ammonia-Oxidizing Archaeon, "Candidatus Nitrosopumilus koreensis" AR1, from Marine Sediment.</title>
        <authorList>
            <person name="Park S.J."/>
            <person name="Kim J.G."/>
            <person name="Jung M.Y."/>
            <person name="Kim S.J."/>
            <person name="Cha I.T."/>
            <person name="Kwon K."/>
            <person name="Lee J.H."/>
            <person name="Rhee S.K."/>
        </authorList>
    </citation>
    <scope>NUCLEOTIDE SEQUENCE [LARGE SCALE GENOMIC DNA]</scope>
    <source>
        <strain evidence="13 14">AR1</strain>
    </source>
</reference>
<dbReference type="KEGG" id="nkr:NKOR_07860"/>
<evidence type="ECO:0000256" key="2">
    <source>
        <dbReference type="ARBA" id="ARBA00007663"/>
    </source>
</evidence>
<comment type="similarity">
    <text evidence="2">Belongs to the SUA5 family.</text>
</comment>
<dbReference type="PATRIC" id="fig|1229908.8.peg.1705"/>
<dbReference type="PANTHER" id="PTHR17490">
    <property type="entry name" value="SUA5"/>
    <property type="match status" value="1"/>
</dbReference>
<evidence type="ECO:0000256" key="9">
    <source>
        <dbReference type="ARBA" id="ARBA00022840"/>
    </source>
</evidence>